<dbReference type="GO" id="GO:0030288">
    <property type="term" value="C:outer membrane-bounded periplasmic space"/>
    <property type="evidence" value="ECO:0007669"/>
    <property type="project" value="TreeGrafter"/>
</dbReference>
<keyword evidence="6" id="KW-0328">Glycosyltransferase</keyword>
<sequence>MPKAKQAPPAGKRDNKRHARRPGRVERALRAVVLFALGMGLRLAGAAALALAAAVFFMYQALPNPEELRDGRSRGSVTMLDSRGEVFAWRGEQFGGEIGVGDVSPHLVHAILAAEDRRFYSHPGVDPRGLARAALANFRAGRVVQGGSTITQQVAKNVFLTNERSFERKLKEIPMALAMELKYDKDDIFAVYLNRVYLGAGAYGFEAAAQRYFGKSARFVDPSQAAMLAGLLKAPSRFSPTADIALAEARAEVVVRAMAEEGYLSPGEAAVALAEPARLSAAAAARAGGQFADWVMDAGPVYLTETTTEDVVIRTTFEPAAQRAAEAALAKVFSDSVRAGSKAQAAVVVMTPDGAVRAIVGGRDADAGQFNRATQARRQPGSVFKPIVYAAALETGLSPADVVVDAPLRIGAWSPENYGGGYAGPVTLDHALAHSINTVAVRLYERVGAARVERVARKLGLTTPIAPGPATALGASEVTLLEMTGAYAAFASGGFDGAPWGIRDLRVRGDETPLMAGPGQRRRVLAAPVAGYLTYMLADVVRTGTGRRAALLDRPLAGKTGTTQEARDAWFIGFSAQYVVGVWMGYDDNTPLTGVTGGGLPAEIWRETMARLHQGLPARPLPELRPAPREAVVAQAREPERTADEDETLIGGILSDVMRALGVN</sequence>
<evidence type="ECO:0000256" key="8">
    <source>
        <dbReference type="ARBA" id="ARBA00022801"/>
    </source>
</evidence>
<dbReference type="PANTHER" id="PTHR32282">
    <property type="entry name" value="BINDING PROTEIN TRANSPEPTIDASE, PUTATIVE-RELATED"/>
    <property type="match status" value="1"/>
</dbReference>
<comment type="pathway">
    <text evidence="1">Cell wall biogenesis; peptidoglycan biosynthesis.</text>
</comment>
<gene>
    <name evidence="18" type="ORF">SAMN05444370_105154</name>
</gene>
<evidence type="ECO:0000256" key="1">
    <source>
        <dbReference type="ARBA" id="ARBA00004752"/>
    </source>
</evidence>
<feature type="domain" description="Penicillin-binding protein transpeptidase" evidence="16">
    <location>
        <begin position="346"/>
        <end position="606"/>
    </location>
</feature>
<evidence type="ECO:0000256" key="10">
    <source>
        <dbReference type="ARBA" id="ARBA00022984"/>
    </source>
</evidence>
<dbReference type="Gene3D" id="1.10.3810.10">
    <property type="entry name" value="Biosynthetic peptidoglycan transglycosylase-like"/>
    <property type="match status" value="1"/>
</dbReference>
<dbReference type="InterPro" id="IPR001264">
    <property type="entry name" value="Glyco_trans_51"/>
</dbReference>
<dbReference type="Pfam" id="PF00912">
    <property type="entry name" value="Transgly"/>
    <property type="match status" value="1"/>
</dbReference>
<dbReference type="Proteomes" id="UP000198703">
    <property type="component" value="Unassembled WGS sequence"/>
</dbReference>
<evidence type="ECO:0000256" key="13">
    <source>
        <dbReference type="ARBA" id="ARBA00034000"/>
    </source>
</evidence>
<dbReference type="GO" id="GO:0071555">
    <property type="term" value="P:cell wall organization"/>
    <property type="evidence" value="ECO:0007669"/>
    <property type="project" value="UniProtKB-KW"/>
</dbReference>
<keyword evidence="7" id="KW-0808">Transferase</keyword>
<evidence type="ECO:0000259" key="16">
    <source>
        <dbReference type="Pfam" id="PF00905"/>
    </source>
</evidence>
<evidence type="ECO:0000256" key="3">
    <source>
        <dbReference type="ARBA" id="ARBA00007739"/>
    </source>
</evidence>
<dbReference type="UniPathway" id="UPA00219"/>
<evidence type="ECO:0000256" key="15">
    <source>
        <dbReference type="SAM" id="MobiDB-lite"/>
    </source>
</evidence>
<dbReference type="SUPFAM" id="SSF56601">
    <property type="entry name" value="beta-lactamase/transpeptidase-like"/>
    <property type="match status" value="1"/>
</dbReference>
<keyword evidence="8" id="KW-0378">Hydrolase</keyword>
<evidence type="ECO:0000256" key="7">
    <source>
        <dbReference type="ARBA" id="ARBA00022679"/>
    </source>
</evidence>
<dbReference type="GO" id="GO:0008658">
    <property type="term" value="F:penicillin binding"/>
    <property type="evidence" value="ECO:0007669"/>
    <property type="project" value="InterPro"/>
</dbReference>
<dbReference type="GO" id="GO:0009002">
    <property type="term" value="F:serine-type D-Ala-D-Ala carboxypeptidase activity"/>
    <property type="evidence" value="ECO:0007669"/>
    <property type="project" value="UniProtKB-EC"/>
</dbReference>
<evidence type="ECO:0000256" key="5">
    <source>
        <dbReference type="ARBA" id="ARBA00022670"/>
    </source>
</evidence>
<dbReference type="PANTHER" id="PTHR32282:SF33">
    <property type="entry name" value="PEPTIDOGLYCAN GLYCOSYLTRANSFERASE"/>
    <property type="match status" value="1"/>
</dbReference>
<name>A0A1H4BDN8_9RHOB</name>
<proteinExistence type="inferred from homology"/>
<dbReference type="NCBIfam" id="TIGR02074">
    <property type="entry name" value="PBP_1a_fam"/>
    <property type="match status" value="1"/>
</dbReference>
<keyword evidence="5" id="KW-0645">Protease</keyword>
<evidence type="ECO:0000256" key="11">
    <source>
        <dbReference type="ARBA" id="ARBA00023268"/>
    </source>
</evidence>
<keyword evidence="11" id="KW-0511">Multifunctional enzyme</keyword>
<dbReference type="EMBL" id="FNQM01000005">
    <property type="protein sequence ID" value="SEA46273.1"/>
    <property type="molecule type" value="Genomic_DNA"/>
</dbReference>
<dbReference type="GO" id="GO:0008955">
    <property type="term" value="F:peptidoglycan glycosyltransferase activity"/>
    <property type="evidence" value="ECO:0007669"/>
    <property type="project" value="UniProtKB-EC"/>
</dbReference>
<feature type="region of interest" description="Disordered" evidence="15">
    <location>
        <begin position="1"/>
        <end position="22"/>
    </location>
</feature>
<evidence type="ECO:0000256" key="6">
    <source>
        <dbReference type="ARBA" id="ARBA00022676"/>
    </source>
</evidence>
<dbReference type="STRING" id="89524.SAMN05444370_105154"/>
<evidence type="ECO:0000259" key="17">
    <source>
        <dbReference type="Pfam" id="PF00912"/>
    </source>
</evidence>
<evidence type="ECO:0000256" key="4">
    <source>
        <dbReference type="ARBA" id="ARBA00022645"/>
    </source>
</evidence>
<dbReference type="InterPro" id="IPR012338">
    <property type="entry name" value="Beta-lactam/transpept-like"/>
</dbReference>
<evidence type="ECO:0000256" key="14">
    <source>
        <dbReference type="ARBA" id="ARBA00049902"/>
    </source>
</evidence>
<dbReference type="Gene3D" id="3.40.710.10">
    <property type="entry name" value="DD-peptidase/beta-lactamase superfamily"/>
    <property type="match status" value="1"/>
</dbReference>
<dbReference type="GO" id="GO:0008360">
    <property type="term" value="P:regulation of cell shape"/>
    <property type="evidence" value="ECO:0007669"/>
    <property type="project" value="UniProtKB-KW"/>
</dbReference>
<evidence type="ECO:0000256" key="2">
    <source>
        <dbReference type="ARBA" id="ARBA00007090"/>
    </source>
</evidence>
<dbReference type="InterPro" id="IPR023346">
    <property type="entry name" value="Lysozyme-like_dom_sf"/>
</dbReference>
<accession>A0A1H4BDN8</accession>
<dbReference type="GO" id="GO:0006508">
    <property type="term" value="P:proteolysis"/>
    <property type="evidence" value="ECO:0007669"/>
    <property type="project" value="UniProtKB-KW"/>
</dbReference>
<keyword evidence="19" id="KW-1185">Reference proteome</keyword>
<keyword evidence="9" id="KW-0133">Cell shape</keyword>
<comment type="similarity">
    <text evidence="3">In the N-terminal section; belongs to the glycosyltransferase 51 family.</text>
</comment>
<organism evidence="18 19">
    <name type="scientific">Rubrimonas cliftonensis</name>
    <dbReference type="NCBI Taxonomy" id="89524"/>
    <lineage>
        <taxon>Bacteria</taxon>
        <taxon>Pseudomonadati</taxon>
        <taxon>Pseudomonadota</taxon>
        <taxon>Alphaproteobacteria</taxon>
        <taxon>Rhodobacterales</taxon>
        <taxon>Paracoccaceae</taxon>
        <taxon>Rubrimonas</taxon>
    </lineage>
</organism>
<evidence type="ECO:0000256" key="9">
    <source>
        <dbReference type="ARBA" id="ARBA00022960"/>
    </source>
</evidence>
<keyword evidence="12" id="KW-0961">Cell wall biogenesis/degradation</keyword>
<evidence type="ECO:0000256" key="12">
    <source>
        <dbReference type="ARBA" id="ARBA00023316"/>
    </source>
</evidence>
<reference evidence="18 19" key="1">
    <citation type="submission" date="2016-10" db="EMBL/GenBank/DDBJ databases">
        <authorList>
            <person name="de Groot N.N."/>
        </authorList>
    </citation>
    <scope>NUCLEOTIDE SEQUENCE [LARGE SCALE GENOMIC DNA]</scope>
    <source>
        <strain evidence="18 19">DSM 15345</strain>
    </source>
</reference>
<dbReference type="GO" id="GO:0009252">
    <property type="term" value="P:peptidoglycan biosynthetic process"/>
    <property type="evidence" value="ECO:0007669"/>
    <property type="project" value="UniProtKB-UniPathway"/>
</dbReference>
<comment type="catalytic activity">
    <reaction evidence="13">
        <text>Preferential cleavage: (Ac)2-L-Lys-D-Ala-|-D-Ala. Also transpeptidation of peptidyl-alanyl moieties that are N-acyl substituents of D-alanine.</text>
        <dbReference type="EC" id="3.4.16.4"/>
    </reaction>
</comment>
<dbReference type="InterPro" id="IPR050396">
    <property type="entry name" value="Glycosyltr_51/Transpeptidase"/>
</dbReference>
<comment type="similarity">
    <text evidence="2">In the C-terminal section; belongs to the transpeptidase family.</text>
</comment>
<dbReference type="AlphaFoldDB" id="A0A1H4BDN8"/>
<evidence type="ECO:0000313" key="19">
    <source>
        <dbReference type="Proteomes" id="UP000198703"/>
    </source>
</evidence>
<protein>
    <submittedName>
        <fullName evidence="18">Penicillin-binding protein, 1A family</fullName>
    </submittedName>
</protein>
<feature type="domain" description="Glycosyl transferase family 51" evidence="17">
    <location>
        <begin position="100"/>
        <end position="258"/>
    </location>
</feature>
<keyword evidence="4" id="KW-0121">Carboxypeptidase</keyword>
<dbReference type="InterPro" id="IPR036950">
    <property type="entry name" value="PBP_transglycosylase"/>
</dbReference>
<dbReference type="Pfam" id="PF00905">
    <property type="entry name" value="Transpeptidase"/>
    <property type="match status" value="1"/>
</dbReference>
<evidence type="ECO:0000313" key="18">
    <source>
        <dbReference type="EMBL" id="SEA46273.1"/>
    </source>
</evidence>
<dbReference type="SUPFAM" id="SSF53955">
    <property type="entry name" value="Lysozyme-like"/>
    <property type="match status" value="1"/>
</dbReference>
<keyword evidence="10" id="KW-0573">Peptidoglycan synthesis</keyword>
<comment type="catalytic activity">
    <reaction evidence="14">
        <text>[GlcNAc-(1-&gt;4)-Mur2Ac(oyl-L-Ala-gamma-D-Glu-L-Lys-D-Ala-D-Ala)](n)-di-trans,octa-cis-undecaprenyl diphosphate + beta-D-GlcNAc-(1-&gt;4)-Mur2Ac(oyl-L-Ala-gamma-D-Glu-L-Lys-D-Ala-D-Ala)-di-trans,octa-cis-undecaprenyl diphosphate = [GlcNAc-(1-&gt;4)-Mur2Ac(oyl-L-Ala-gamma-D-Glu-L-Lys-D-Ala-D-Ala)](n+1)-di-trans,octa-cis-undecaprenyl diphosphate + di-trans,octa-cis-undecaprenyl diphosphate + H(+)</text>
        <dbReference type="Rhea" id="RHEA:23708"/>
        <dbReference type="Rhea" id="RHEA-COMP:9602"/>
        <dbReference type="Rhea" id="RHEA-COMP:9603"/>
        <dbReference type="ChEBI" id="CHEBI:15378"/>
        <dbReference type="ChEBI" id="CHEBI:58405"/>
        <dbReference type="ChEBI" id="CHEBI:60033"/>
        <dbReference type="ChEBI" id="CHEBI:78435"/>
        <dbReference type="EC" id="2.4.99.28"/>
    </reaction>
</comment>
<dbReference type="FunFam" id="1.10.3810.10:FF:000001">
    <property type="entry name" value="Penicillin-binding protein 1A"/>
    <property type="match status" value="1"/>
</dbReference>
<dbReference type="InterPro" id="IPR001460">
    <property type="entry name" value="PCN-bd_Tpept"/>
</dbReference>